<evidence type="ECO:0000256" key="4">
    <source>
        <dbReference type="ARBA" id="ARBA00022840"/>
    </source>
</evidence>
<dbReference type="PANTHER" id="PTHR43289">
    <property type="entry name" value="MITOGEN-ACTIVATED PROTEIN KINASE KINASE KINASE 20-RELATED"/>
    <property type="match status" value="1"/>
</dbReference>
<evidence type="ECO:0000313" key="9">
    <source>
        <dbReference type="EMBL" id="QDV74751.1"/>
    </source>
</evidence>
<reference evidence="9 10" key="1">
    <citation type="submission" date="2019-02" db="EMBL/GenBank/DDBJ databases">
        <title>Deep-cultivation of Planctomycetes and their phenomic and genomic characterization uncovers novel biology.</title>
        <authorList>
            <person name="Wiegand S."/>
            <person name="Jogler M."/>
            <person name="Boedeker C."/>
            <person name="Pinto D."/>
            <person name="Vollmers J."/>
            <person name="Rivas-Marin E."/>
            <person name="Kohn T."/>
            <person name="Peeters S.H."/>
            <person name="Heuer A."/>
            <person name="Rast P."/>
            <person name="Oberbeckmann S."/>
            <person name="Bunk B."/>
            <person name="Jeske O."/>
            <person name="Meyerdierks A."/>
            <person name="Storesund J.E."/>
            <person name="Kallscheuer N."/>
            <person name="Luecker S."/>
            <person name="Lage O.M."/>
            <person name="Pohl T."/>
            <person name="Merkel B.J."/>
            <person name="Hornburger P."/>
            <person name="Mueller R.-W."/>
            <person name="Bruemmer F."/>
            <person name="Labrenz M."/>
            <person name="Spormann A.M."/>
            <person name="Op den Camp H."/>
            <person name="Overmann J."/>
            <person name="Amann R."/>
            <person name="Jetten M.S.M."/>
            <person name="Mascher T."/>
            <person name="Medema M.H."/>
            <person name="Devos D.P."/>
            <person name="Kaster A.-K."/>
            <person name="Ovreas L."/>
            <person name="Rohde M."/>
            <person name="Galperin M.Y."/>
            <person name="Jogler C."/>
        </authorList>
    </citation>
    <scope>NUCLEOTIDE SEQUENCE [LARGE SCALE GENOMIC DNA]</scope>
    <source>
        <strain evidence="9 10">Spa11</strain>
    </source>
</reference>
<keyword evidence="7" id="KW-0472">Membrane</keyword>
<keyword evidence="1 9" id="KW-0808">Transferase</keyword>
<evidence type="ECO:0000256" key="2">
    <source>
        <dbReference type="ARBA" id="ARBA00022741"/>
    </source>
</evidence>
<sequence>MDHAPPPSASSTPPAGSPSAAIEPTLRLDDLLEECLERLAGVAPVEDARVLRDFLPPSAPNHAPFLLAELVKLDMAAAAEMGRDPCLDWYLAAMPDMLVAERLPFDLVIEEYQLRRENGHDPRQVEYAQRFPQHAHLLEKFSCNAVTVAPAGGKPTAPGELMAGDVIDDFTVVQELGRGAFARVYLARQMSMQRLVALKVSAGKGDEPQALAQFDHPNIVRVYDQRAMDDGSTHLLYMQYLPGGTLSDVVKRVQWAGSTACSGAVMLDAIDDNLLDAAQQPPESSALRTWIAEAAWPVAVAWIGVQIARALDEAHRHGVFHRDVKPANVLLSAEGIPKLADFNVSFAGAAGRAGAAATLGGSIGYMAPEHLAAIGGLPDTSPEDVSERADLYSLAVLLWELWQGQRPFRIEGQADSWTDALAQQIVSREVGLTEPIRIGHSSERVLEQTLRETLSPSPEARPASGAELAGRLQLALHPEAAAVFDPPPNNWRRYALAAWPLTVVLAAVLLPNIAAGLFNYFYNEREIIQKHPEMKDYFVALSTVVNSIAFPLGGVLAMYYGLPIVRSIQRAKRGEDATTAEIDSLFHLCHRGALLGGTLWGIASFVFPIALTLRFGDEFPPQEAGHFFLSLLVCGGVAAVYPYFLLVTLATSVYYPRLVRGTMSDPKFDKRGVHLSDHGVYYLLAAASIPLMAIVLLLSRTEEMDKFRDMILCGVFATLFGLLAAFSAYRYVLRVWTQITPVLSRRKSNAAPGLE</sequence>
<keyword evidence="7" id="KW-0812">Transmembrane</keyword>
<feature type="transmembrane region" description="Helical" evidence="7">
    <location>
        <begin position="627"/>
        <end position="655"/>
    </location>
</feature>
<evidence type="ECO:0000313" key="10">
    <source>
        <dbReference type="Proteomes" id="UP000316426"/>
    </source>
</evidence>
<keyword evidence="7" id="KW-1133">Transmembrane helix</keyword>
<feature type="transmembrane region" description="Helical" evidence="7">
    <location>
        <begin position="496"/>
        <end position="518"/>
    </location>
</feature>
<evidence type="ECO:0000259" key="8">
    <source>
        <dbReference type="PROSITE" id="PS50011"/>
    </source>
</evidence>
<proteinExistence type="predicted"/>
<evidence type="ECO:0000256" key="5">
    <source>
        <dbReference type="PROSITE-ProRule" id="PRU10141"/>
    </source>
</evidence>
<dbReference type="SMART" id="SM00220">
    <property type="entry name" value="S_TKc"/>
    <property type="match status" value="1"/>
</dbReference>
<dbReference type="GO" id="GO:0005524">
    <property type="term" value="F:ATP binding"/>
    <property type="evidence" value="ECO:0007669"/>
    <property type="project" value="UniProtKB-UniRule"/>
</dbReference>
<dbReference type="InterPro" id="IPR000719">
    <property type="entry name" value="Prot_kinase_dom"/>
</dbReference>
<dbReference type="InterPro" id="IPR011009">
    <property type="entry name" value="Kinase-like_dom_sf"/>
</dbReference>
<evidence type="ECO:0000256" key="3">
    <source>
        <dbReference type="ARBA" id="ARBA00022777"/>
    </source>
</evidence>
<keyword evidence="3 9" id="KW-0418">Kinase</keyword>
<dbReference type="AlphaFoldDB" id="A0A518KAD4"/>
<protein>
    <submittedName>
        <fullName evidence="9">Serine/threonine-protein kinase PrkC</fullName>
        <ecNumber evidence="9">2.7.11.1</ecNumber>
    </submittedName>
</protein>
<dbReference type="Proteomes" id="UP000316426">
    <property type="component" value="Chromosome"/>
</dbReference>
<feature type="transmembrane region" description="Helical" evidence="7">
    <location>
        <begin position="710"/>
        <end position="732"/>
    </location>
</feature>
<keyword evidence="10" id="KW-1185">Reference proteome</keyword>
<keyword evidence="4 5" id="KW-0067">ATP-binding</keyword>
<feature type="transmembrane region" description="Helical" evidence="7">
    <location>
        <begin position="593"/>
        <end position="615"/>
    </location>
</feature>
<dbReference type="CDD" id="cd14014">
    <property type="entry name" value="STKc_PknB_like"/>
    <property type="match status" value="1"/>
</dbReference>
<feature type="domain" description="Protein kinase" evidence="8">
    <location>
        <begin position="170"/>
        <end position="480"/>
    </location>
</feature>
<dbReference type="EMBL" id="CP036349">
    <property type="protein sequence ID" value="QDV74751.1"/>
    <property type="molecule type" value="Genomic_DNA"/>
</dbReference>
<evidence type="ECO:0000256" key="6">
    <source>
        <dbReference type="SAM" id="MobiDB-lite"/>
    </source>
</evidence>
<dbReference type="Gene3D" id="1.10.510.10">
    <property type="entry name" value="Transferase(Phosphotransferase) domain 1"/>
    <property type="match status" value="2"/>
</dbReference>
<feature type="compositionally biased region" description="Low complexity" evidence="6">
    <location>
        <begin position="9"/>
        <end position="21"/>
    </location>
</feature>
<feature type="binding site" evidence="5">
    <location>
        <position position="204"/>
    </location>
    <ligand>
        <name>ATP</name>
        <dbReference type="ChEBI" id="CHEBI:30616"/>
    </ligand>
</feature>
<dbReference type="Pfam" id="PF00069">
    <property type="entry name" value="Pkinase"/>
    <property type="match status" value="2"/>
</dbReference>
<dbReference type="KEGG" id="bmei:Spa11_29590"/>
<evidence type="ECO:0000256" key="1">
    <source>
        <dbReference type="ARBA" id="ARBA00022679"/>
    </source>
</evidence>
<feature type="transmembrane region" description="Helical" evidence="7">
    <location>
        <begin position="679"/>
        <end position="698"/>
    </location>
</feature>
<dbReference type="SUPFAM" id="SSF56112">
    <property type="entry name" value="Protein kinase-like (PK-like)"/>
    <property type="match status" value="1"/>
</dbReference>
<dbReference type="PROSITE" id="PS50011">
    <property type="entry name" value="PROTEIN_KINASE_DOM"/>
    <property type="match status" value="1"/>
</dbReference>
<dbReference type="PROSITE" id="PS00107">
    <property type="entry name" value="PROTEIN_KINASE_ATP"/>
    <property type="match status" value="1"/>
</dbReference>
<dbReference type="InterPro" id="IPR008271">
    <property type="entry name" value="Ser/Thr_kinase_AS"/>
</dbReference>
<accession>A0A518KAD4</accession>
<name>A0A518KAD4_9BACT</name>
<dbReference type="PANTHER" id="PTHR43289:SF34">
    <property type="entry name" value="SERINE_THREONINE-PROTEIN KINASE YBDM-RELATED"/>
    <property type="match status" value="1"/>
</dbReference>
<dbReference type="GO" id="GO:0004674">
    <property type="term" value="F:protein serine/threonine kinase activity"/>
    <property type="evidence" value="ECO:0007669"/>
    <property type="project" value="UniProtKB-EC"/>
</dbReference>
<dbReference type="InterPro" id="IPR017441">
    <property type="entry name" value="Protein_kinase_ATP_BS"/>
</dbReference>
<gene>
    <name evidence="9" type="primary">prkC_4</name>
    <name evidence="9" type="ORF">Spa11_29590</name>
</gene>
<dbReference type="PROSITE" id="PS00108">
    <property type="entry name" value="PROTEIN_KINASE_ST"/>
    <property type="match status" value="1"/>
</dbReference>
<dbReference type="EC" id="2.7.11.1" evidence="9"/>
<dbReference type="RefSeq" id="WP_145113434.1">
    <property type="nucleotide sequence ID" value="NZ_CP036349.1"/>
</dbReference>
<organism evidence="9 10">
    <name type="scientific">Botrimarina mediterranea</name>
    <dbReference type="NCBI Taxonomy" id="2528022"/>
    <lineage>
        <taxon>Bacteria</taxon>
        <taxon>Pseudomonadati</taxon>
        <taxon>Planctomycetota</taxon>
        <taxon>Planctomycetia</taxon>
        <taxon>Pirellulales</taxon>
        <taxon>Lacipirellulaceae</taxon>
        <taxon>Botrimarina</taxon>
    </lineage>
</organism>
<feature type="region of interest" description="Disordered" evidence="6">
    <location>
        <begin position="1"/>
        <end position="21"/>
    </location>
</feature>
<evidence type="ECO:0000256" key="7">
    <source>
        <dbReference type="SAM" id="Phobius"/>
    </source>
</evidence>
<feature type="transmembrane region" description="Helical" evidence="7">
    <location>
        <begin position="538"/>
        <end position="562"/>
    </location>
</feature>
<keyword evidence="2 5" id="KW-0547">Nucleotide-binding</keyword>